<evidence type="ECO:0000313" key="2">
    <source>
        <dbReference type="Proteomes" id="UP001597068"/>
    </source>
</evidence>
<name>A0ABW3G822_9NOCA</name>
<dbReference type="Gene3D" id="1.20.120.450">
    <property type="entry name" value="dinb family like domain"/>
    <property type="match status" value="1"/>
</dbReference>
<dbReference type="RefSeq" id="WP_253645538.1">
    <property type="nucleotide sequence ID" value="NZ_BAAAMO010000002.1"/>
</dbReference>
<evidence type="ECO:0000313" key="1">
    <source>
        <dbReference type="EMBL" id="MFD0926596.1"/>
    </source>
</evidence>
<organism evidence="1 2">
    <name type="scientific">Williamsia deligens</name>
    <dbReference type="NCBI Taxonomy" id="321325"/>
    <lineage>
        <taxon>Bacteria</taxon>
        <taxon>Bacillati</taxon>
        <taxon>Actinomycetota</taxon>
        <taxon>Actinomycetes</taxon>
        <taxon>Mycobacteriales</taxon>
        <taxon>Nocardiaceae</taxon>
        <taxon>Williamsia</taxon>
    </lineage>
</organism>
<dbReference type="Pfam" id="PF04978">
    <property type="entry name" value="MST"/>
    <property type="match status" value="1"/>
</dbReference>
<accession>A0ABW3G822</accession>
<dbReference type="InterPro" id="IPR034660">
    <property type="entry name" value="DinB/YfiT-like"/>
</dbReference>
<dbReference type="Proteomes" id="UP001597068">
    <property type="component" value="Unassembled WGS sequence"/>
</dbReference>
<sequence length="163" mass="18299">MENATTHPGDPGHPVRRRIDDLIDEHRDHLATSLDGLTEEEARRSLVPSRTTLLGLLKHVTFAQQVWYDQDITGRSRADMGLPEAAEDSWILADEDTVESIRSRFLAVCAESRLAVASMGLDTIVTGRRPHPLWNSHLHVLRELAHHCGHADILREQILAARP</sequence>
<gene>
    <name evidence="1" type="ORF">ACFQ04_12705</name>
</gene>
<dbReference type="EMBL" id="JBHTIL010000001">
    <property type="protein sequence ID" value="MFD0926596.1"/>
    <property type="molecule type" value="Genomic_DNA"/>
</dbReference>
<protein>
    <submittedName>
        <fullName evidence="1">DinB family protein</fullName>
    </submittedName>
</protein>
<keyword evidence="2" id="KW-1185">Reference proteome</keyword>
<dbReference type="InterPro" id="IPR007061">
    <property type="entry name" value="MST-like"/>
</dbReference>
<proteinExistence type="predicted"/>
<comment type="caution">
    <text evidence="1">The sequence shown here is derived from an EMBL/GenBank/DDBJ whole genome shotgun (WGS) entry which is preliminary data.</text>
</comment>
<reference evidence="2" key="1">
    <citation type="journal article" date="2019" name="Int. J. Syst. Evol. Microbiol.">
        <title>The Global Catalogue of Microorganisms (GCM) 10K type strain sequencing project: providing services to taxonomists for standard genome sequencing and annotation.</title>
        <authorList>
            <consortium name="The Broad Institute Genomics Platform"/>
            <consortium name="The Broad Institute Genome Sequencing Center for Infectious Disease"/>
            <person name="Wu L."/>
            <person name="Ma J."/>
        </authorList>
    </citation>
    <scope>NUCLEOTIDE SEQUENCE [LARGE SCALE GENOMIC DNA]</scope>
    <source>
        <strain evidence="2">CCUG 50873</strain>
    </source>
</reference>
<dbReference type="SUPFAM" id="SSF109854">
    <property type="entry name" value="DinB/YfiT-like putative metalloenzymes"/>
    <property type="match status" value="1"/>
</dbReference>